<accession>A0ABP8UNW0</accession>
<dbReference type="EMBL" id="BAABHK010000016">
    <property type="protein sequence ID" value="GAA4635887.1"/>
    <property type="molecule type" value="Genomic_DNA"/>
</dbReference>
<dbReference type="Proteomes" id="UP001501442">
    <property type="component" value="Unassembled WGS sequence"/>
</dbReference>
<sequence>MSSRSGGGPQFNIGSLSGVFYYAGQNISGKHSHHIRHGQPSDSQLISCLQEVLDSPDVPWSNPELSDVRQVMEKAITQQNPHIFELKQALMKLRDVCSQVAVGVLGNGAYQLLSQYFL</sequence>
<proteinExistence type="predicted"/>
<reference evidence="2" key="1">
    <citation type="journal article" date="2019" name="Int. J. Syst. Evol. Microbiol.">
        <title>The Global Catalogue of Microorganisms (GCM) 10K type strain sequencing project: providing services to taxonomists for standard genome sequencing and annotation.</title>
        <authorList>
            <consortium name="The Broad Institute Genomics Platform"/>
            <consortium name="The Broad Institute Genome Sequencing Center for Infectious Disease"/>
            <person name="Wu L."/>
            <person name="Ma J."/>
        </authorList>
    </citation>
    <scope>NUCLEOTIDE SEQUENCE [LARGE SCALE GENOMIC DNA]</scope>
    <source>
        <strain evidence="2">JCM 17939</strain>
    </source>
</reference>
<protein>
    <submittedName>
        <fullName evidence="1">Uncharacterized protein</fullName>
    </submittedName>
</protein>
<gene>
    <name evidence="1" type="ORF">GCM10023196_083350</name>
</gene>
<evidence type="ECO:0000313" key="2">
    <source>
        <dbReference type="Proteomes" id="UP001501442"/>
    </source>
</evidence>
<comment type="caution">
    <text evidence="1">The sequence shown here is derived from an EMBL/GenBank/DDBJ whole genome shotgun (WGS) entry which is preliminary data.</text>
</comment>
<organism evidence="1 2">
    <name type="scientific">Actinoallomurus vinaceus</name>
    <dbReference type="NCBI Taxonomy" id="1080074"/>
    <lineage>
        <taxon>Bacteria</taxon>
        <taxon>Bacillati</taxon>
        <taxon>Actinomycetota</taxon>
        <taxon>Actinomycetes</taxon>
        <taxon>Streptosporangiales</taxon>
        <taxon>Thermomonosporaceae</taxon>
        <taxon>Actinoallomurus</taxon>
    </lineage>
</organism>
<evidence type="ECO:0000313" key="1">
    <source>
        <dbReference type="EMBL" id="GAA4635887.1"/>
    </source>
</evidence>
<name>A0ABP8UNW0_9ACTN</name>
<keyword evidence="2" id="KW-1185">Reference proteome</keyword>